<dbReference type="SUPFAM" id="SSF48452">
    <property type="entry name" value="TPR-like"/>
    <property type="match status" value="1"/>
</dbReference>
<proteinExistence type="predicted"/>
<dbReference type="AlphaFoldDB" id="A0A133UT31"/>
<dbReference type="EMBL" id="LHXS01000018">
    <property type="protein sequence ID" value="KXA97299.1"/>
    <property type="molecule type" value="Genomic_DNA"/>
</dbReference>
<accession>A0A133UT31</accession>
<evidence type="ECO:0000313" key="2">
    <source>
        <dbReference type="Proteomes" id="UP000070414"/>
    </source>
</evidence>
<evidence type="ECO:0000313" key="1">
    <source>
        <dbReference type="EMBL" id="KXA97299.1"/>
    </source>
</evidence>
<dbReference type="Proteomes" id="UP000070414">
    <property type="component" value="Unassembled WGS sequence"/>
</dbReference>
<sequence>MSAYYELCERYGGGDVGPLKRQLSELIEEDPDFLDPYLMLYSILEDEGNLHEAEAMLNVAYERALELITDEEGRWPDKLEWGWLENRHIIRSILNKAISLWGNGETEEALELFRKLLATNLADNVGARKYILAIRMGMSLEEFEDRFNKGGYYDSEVMEWFDENYERFSDEFDQWEEMVEERE</sequence>
<organism evidence="1 2">
    <name type="scientific">candidate division MSBL1 archaeon SCGC-AAA259I14</name>
    <dbReference type="NCBI Taxonomy" id="1698268"/>
    <lineage>
        <taxon>Archaea</taxon>
        <taxon>Methanobacteriati</taxon>
        <taxon>Methanobacteriota</taxon>
        <taxon>candidate division MSBL1</taxon>
    </lineage>
</organism>
<dbReference type="InterPro" id="IPR011990">
    <property type="entry name" value="TPR-like_helical_dom_sf"/>
</dbReference>
<keyword evidence="2" id="KW-1185">Reference proteome</keyword>
<comment type="caution">
    <text evidence="1">The sequence shown here is derived from an EMBL/GenBank/DDBJ whole genome shotgun (WGS) entry which is preliminary data.</text>
</comment>
<gene>
    <name evidence="1" type="ORF">AKJ38_01520</name>
</gene>
<reference evidence="1 2" key="1">
    <citation type="journal article" date="2016" name="Sci. Rep.">
        <title>Metabolic traits of an uncultured archaeal lineage -MSBL1- from brine pools of the Red Sea.</title>
        <authorList>
            <person name="Mwirichia R."/>
            <person name="Alam I."/>
            <person name="Rashid M."/>
            <person name="Vinu M."/>
            <person name="Ba-Alawi W."/>
            <person name="Anthony Kamau A."/>
            <person name="Kamanda Ngugi D."/>
            <person name="Goker M."/>
            <person name="Klenk H.P."/>
            <person name="Bajic V."/>
            <person name="Stingl U."/>
        </authorList>
    </citation>
    <scope>NUCLEOTIDE SEQUENCE [LARGE SCALE GENOMIC DNA]</scope>
    <source>
        <strain evidence="1">SCGC-AAA259I14</strain>
    </source>
</reference>
<protein>
    <recommendedName>
        <fullName evidence="3">Tetratrico peptide repeat group 5 domain-containing protein</fullName>
    </recommendedName>
</protein>
<name>A0A133UT31_9EURY</name>
<evidence type="ECO:0008006" key="3">
    <source>
        <dbReference type="Google" id="ProtNLM"/>
    </source>
</evidence>
<dbReference type="Gene3D" id="1.25.40.10">
    <property type="entry name" value="Tetratricopeptide repeat domain"/>
    <property type="match status" value="1"/>
</dbReference>